<name>A0ACB8TJI7_9AGAM</name>
<dbReference type="EMBL" id="MU277187">
    <property type="protein sequence ID" value="KAI0068579.1"/>
    <property type="molecule type" value="Genomic_DNA"/>
</dbReference>
<gene>
    <name evidence="1" type="ORF">BV25DRAFT_1792801</name>
</gene>
<evidence type="ECO:0000313" key="2">
    <source>
        <dbReference type="Proteomes" id="UP000814140"/>
    </source>
</evidence>
<sequence length="860" mass="97079">MYETVLRAVHRRRGHLAVLDAVLAAWDTLGVWVCDSRLTTRLGSPAIDTIARTVSQILTDIVDPVELLASRKDSADRTKRARMGELLAHVLLRLRVPEDAVNVVEEMRRQKLPVPVDLPMGIVRSLARVQAYELANGLYASIDPAAVHKKTYLATGLHLFSLQGDIERVEQIFKALEGMRQVGLADIGMRMHAYAVKGDTESVLAQLNKYYPPDRGTRPTIMHYTAVIMAHARARDLDGMNFWLEEMTKNGVFPDRHIYDIILQSFARRGEVDTVAKILEQMRLSGKAPQAPTYTNIISMLAQRQDPVAAEAIYKLALKEGIRPDRQMIAALMTAHAEAGSWRGVIRSFDFMASSQDRQHRPRIDVYNILLKAYVMIGTPFSVVSNVYRRIEEERVQPTIHTFSLLIQSACDSAEMDVATRLFSQLDELSQRWETGLTVNVYALTIIMSGYLRLGNKIKAKEVYDDMLARGIKPTSVTFNAILKAYGNEGSEESIRLAEEFLQSLMKQDPAKRTWLDPLHRRFSGYEHVYRPLMATFARHGQPLKVEELYAELLAEGGEPSISFLTQILHAYRNTGNLDAVREVWSEIFEMGLRFGKVDALFEGADAGPREDLQRRANILCVPLSIVMDALSLAGFHDEVAGVWHNVQTHGFAFDAHNWNHLAIVLVRAGEPLRAFQVLERVIIPYQQLAQADPQARETEARTPLLFDDIAPLKDNEVEAAPQMTNISHDMRARAVKLAKARMGRSLDPPPDRPNDVLHELHTLYQITPGWNLWQPHDAVLGLLVRVVEHLEEDKLVRPLLQAGDDGVGRLERGREDEAAEARRVLRAIVDSCPRAFAAVDEHSQRLRAQEEMRVMMQED</sequence>
<comment type="caution">
    <text evidence="1">The sequence shown here is derived from an EMBL/GenBank/DDBJ whole genome shotgun (WGS) entry which is preliminary data.</text>
</comment>
<keyword evidence="2" id="KW-1185">Reference proteome</keyword>
<reference evidence="1" key="2">
    <citation type="journal article" date="2022" name="New Phytol.">
        <title>Evolutionary transition to the ectomycorrhizal habit in the genomes of a hyperdiverse lineage of mushroom-forming fungi.</title>
        <authorList>
            <person name="Looney B."/>
            <person name="Miyauchi S."/>
            <person name="Morin E."/>
            <person name="Drula E."/>
            <person name="Courty P.E."/>
            <person name="Kohler A."/>
            <person name="Kuo A."/>
            <person name="LaButti K."/>
            <person name="Pangilinan J."/>
            <person name="Lipzen A."/>
            <person name="Riley R."/>
            <person name="Andreopoulos W."/>
            <person name="He G."/>
            <person name="Johnson J."/>
            <person name="Nolan M."/>
            <person name="Tritt A."/>
            <person name="Barry K.W."/>
            <person name="Grigoriev I.V."/>
            <person name="Nagy L.G."/>
            <person name="Hibbett D."/>
            <person name="Henrissat B."/>
            <person name="Matheny P.B."/>
            <person name="Labbe J."/>
            <person name="Martin F.M."/>
        </authorList>
    </citation>
    <scope>NUCLEOTIDE SEQUENCE</scope>
    <source>
        <strain evidence="1">HHB10654</strain>
    </source>
</reference>
<protein>
    <submittedName>
        <fullName evidence="1">Uncharacterized protein</fullName>
    </submittedName>
</protein>
<dbReference type="Proteomes" id="UP000814140">
    <property type="component" value="Unassembled WGS sequence"/>
</dbReference>
<proteinExistence type="predicted"/>
<organism evidence="1 2">
    <name type="scientific">Artomyces pyxidatus</name>
    <dbReference type="NCBI Taxonomy" id="48021"/>
    <lineage>
        <taxon>Eukaryota</taxon>
        <taxon>Fungi</taxon>
        <taxon>Dikarya</taxon>
        <taxon>Basidiomycota</taxon>
        <taxon>Agaricomycotina</taxon>
        <taxon>Agaricomycetes</taxon>
        <taxon>Russulales</taxon>
        <taxon>Auriscalpiaceae</taxon>
        <taxon>Artomyces</taxon>
    </lineage>
</organism>
<evidence type="ECO:0000313" key="1">
    <source>
        <dbReference type="EMBL" id="KAI0068579.1"/>
    </source>
</evidence>
<accession>A0ACB8TJI7</accession>
<reference evidence="1" key="1">
    <citation type="submission" date="2021-03" db="EMBL/GenBank/DDBJ databases">
        <authorList>
            <consortium name="DOE Joint Genome Institute"/>
            <person name="Ahrendt S."/>
            <person name="Looney B.P."/>
            <person name="Miyauchi S."/>
            <person name="Morin E."/>
            <person name="Drula E."/>
            <person name="Courty P.E."/>
            <person name="Chicoki N."/>
            <person name="Fauchery L."/>
            <person name="Kohler A."/>
            <person name="Kuo A."/>
            <person name="Labutti K."/>
            <person name="Pangilinan J."/>
            <person name="Lipzen A."/>
            <person name="Riley R."/>
            <person name="Andreopoulos W."/>
            <person name="He G."/>
            <person name="Johnson J."/>
            <person name="Barry K.W."/>
            <person name="Grigoriev I.V."/>
            <person name="Nagy L."/>
            <person name="Hibbett D."/>
            <person name="Henrissat B."/>
            <person name="Matheny P.B."/>
            <person name="Labbe J."/>
            <person name="Martin F."/>
        </authorList>
    </citation>
    <scope>NUCLEOTIDE SEQUENCE</scope>
    <source>
        <strain evidence="1">HHB10654</strain>
    </source>
</reference>